<evidence type="ECO:0000256" key="7">
    <source>
        <dbReference type="PROSITE-ProRule" id="PRU00339"/>
    </source>
</evidence>
<protein>
    <submittedName>
        <fullName evidence="13">Acetyl-CoA carboxylase, biotin carboxylase subunit</fullName>
    </submittedName>
</protein>
<evidence type="ECO:0000256" key="4">
    <source>
        <dbReference type="ARBA" id="ARBA00022741"/>
    </source>
</evidence>
<dbReference type="SUPFAM" id="SSF48452">
    <property type="entry name" value="TPR-like"/>
    <property type="match status" value="1"/>
</dbReference>
<dbReference type="PROSITE" id="PS51048">
    <property type="entry name" value="SGS"/>
    <property type="match status" value="1"/>
</dbReference>
<dbReference type="OrthoDB" id="196847at2759"/>
<dbReference type="PROSITE" id="PS00866">
    <property type="entry name" value="CPSASE_1"/>
    <property type="match status" value="1"/>
</dbReference>
<dbReference type="InterPro" id="IPR050856">
    <property type="entry name" value="Biotin_carboxylase_complex"/>
</dbReference>
<dbReference type="InterPro" id="IPR005481">
    <property type="entry name" value="BC-like_N"/>
</dbReference>
<dbReference type="CDD" id="cd06850">
    <property type="entry name" value="biotinyl_domain"/>
    <property type="match status" value="1"/>
</dbReference>
<dbReference type="PROSITE" id="PS50975">
    <property type="entry name" value="ATP_GRASP"/>
    <property type="match status" value="1"/>
</dbReference>
<dbReference type="GO" id="GO:0016874">
    <property type="term" value="F:ligase activity"/>
    <property type="evidence" value="ECO:0007669"/>
    <property type="project" value="UniProtKB-KW"/>
</dbReference>
<dbReference type="Pfam" id="PF04969">
    <property type="entry name" value="CS"/>
    <property type="match status" value="1"/>
</dbReference>
<evidence type="ECO:0000256" key="8">
    <source>
        <dbReference type="PROSITE-ProRule" id="PRU00409"/>
    </source>
</evidence>
<dbReference type="InterPro" id="IPR008978">
    <property type="entry name" value="HSP20-like_chaperone"/>
</dbReference>
<dbReference type="InterPro" id="IPR005479">
    <property type="entry name" value="CPAse_ATP-bd"/>
</dbReference>
<dbReference type="SUPFAM" id="SSF52440">
    <property type="entry name" value="PreATP-grasp domain"/>
    <property type="match status" value="1"/>
</dbReference>
<dbReference type="Pfam" id="PF02785">
    <property type="entry name" value="Biotin_carb_C"/>
    <property type="match status" value="1"/>
</dbReference>
<dbReference type="SUPFAM" id="SSF51230">
    <property type="entry name" value="Single hybrid motif"/>
    <property type="match status" value="1"/>
</dbReference>
<dbReference type="PROSITE" id="PS50979">
    <property type="entry name" value="BC"/>
    <property type="match status" value="1"/>
</dbReference>
<dbReference type="FunFam" id="3.30.1490.20:FF:000003">
    <property type="entry name" value="acetyl-CoA carboxylase isoform X1"/>
    <property type="match status" value="1"/>
</dbReference>
<dbReference type="InterPro" id="IPR019734">
    <property type="entry name" value="TPR_rpt"/>
</dbReference>
<evidence type="ECO:0000313" key="14">
    <source>
        <dbReference type="Proteomes" id="UP000053815"/>
    </source>
</evidence>
<dbReference type="Gene3D" id="1.25.40.10">
    <property type="entry name" value="Tetratricopeptide repeat domain"/>
    <property type="match status" value="1"/>
</dbReference>
<dbReference type="SUPFAM" id="SSF56059">
    <property type="entry name" value="Glutathione synthetase ATP-binding domain-like"/>
    <property type="match status" value="1"/>
</dbReference>
<dbReference type="Pfam" id="PF02786">
    <property type="entry name" value="CPSase_L_D2"/>
    <property type="match status" value="1"/>
</dbReference>
<keyword evidence="7" id="KW-0802">TPR repeat</keyword>
<proteinExistence type="inferred from homology"/>
<evidence type="ECO:0000256" key="3">
    <source>
        <dbReference type="ARBA" id="ARBA00022598"/>
    </source>
</evidence>
<feature type="domain" description="Biotin carboxylation" evidence="10">
    <location>
        <begin position="337"/>
        <end position="791"/>
    </location>
</feature>
<evidence type="ECO:0000256" key="6">
    <source>
        <dbReference type="ARBA" id="ARBA00023267"/>
    </source>
</evidence>
<feature type="repeat" description="TPR" evidence="7">
    <location>
        <begin position="83"/>
        <end position="116"/>
    </location>
</feature>
<dbReference type="GO" id="GO:0005524">
    <property type="term" value="F:ATP binding"/>
    <property type="evidence" value="ECO:0007669"/>
    <property type="project" value="UniProtKB-UniRule"/>
</dbReference>
<dbReference type="InterPro" id="IPR005482">
    <property type="entry name" value="Biotin_COase_C"/>
</dbReference>
<sequence length="1044" mass="116174">MNVSEATKTTADLFAKANDAFFDDDYDEALSLFTDLVALEPENAEFLIKRCQVHQKLNHLECALEDGNRALELLKQGSRSLLARAHLQLGITLHRLNRFTEAQKHLEQSKELNPNEKTLVTWLRKNTEKLPKTEEKPEAVNPPPAAAAPIAPKAAGRHEWFQNDTFVTIEVFLKQVKSEHVDLNFFESSLSLSVKLPNGSNYSLELDPLAHNVIPKECTYKILSTKIEIKLKKAMSGIMWGALESDDDQGTTMAQTSSIAKPKKDWNKLTKEVEEEKPEGEQALNALFQQIYKDADPDTQRAMMKSFVESNGTCLSTNWAEIGAKKTEIKPPEGMIAKKAILIANRGEIACRVIRTCRRLGIATVAVYSDSDENAPFVKMADEAYHIGSSIASESYLNGDKIIAVAKRCGADALHPGYGFLSENADFADKVINAGINFIGPLPDNIRVIGDKIAAKVFITENASSIPLIPGYNGKDQSVDRLESEAKRIEFPVLLKASAGGGGKGMRAVYETSKLKEEIEAAQGESLRAFGSDQLLIEKYFESIRHVEIQIFGDKYGNVYHINERDCSVQRRHQKVVEETPSPAVDAELRVAMTTAAVELGRKLGYVGAGTAEFILDEHTKKFYFLELNTRLQVEHPITEAISGLDLVELQLLVAQGANLKELGVLDNIQYKGHAIEVRLCAEDPDNDFGPRTGVIHKWSPADAAKYIPGVRFDTGVEDGSEISIFYDSMVAKVIVHAPTRAEAVRRMSAVLARTVIVGVTTNQKFLISIMNNPRFQSGTFDTNFIQQEKERLFPAPHINDVKNSMVAALLFDWTIRRSQQVHLKNIQAGWRNVKWRNKRIDFAVNHGQELQIQYDYLGQPGNDKRHVFKAHVLTKESSKAGEDVTELPIDIILFENDLGKEVAGPRGIHGCKGLLRCTIDGAQQHFYIAEDVKDVNEKSIFVHDFVRGHQVELAKLDRLKSKSAAAEDDRVTPYTSSMPCRVLKVLAPSGTVVKKNTPLLSIESMKTEVKILSRHDGVVTMRVEENQLVDARVLLCSVDDAKK</sequence>
<dbReference type="FunFam" id="2.60.40.790:FF:000012">
    <property type="entry name" value="SGT1 homolog, MIS12 kinetochore complex assembly cochaperone"/>
    <property type="match status" value="1"/>
</dbReference>
<comment type="cofactor">
    <cofactor evidence="1">
        <name>biotin</name>
        <dbReference type="ChEBI" id="CHEBI:57586"/>
    </cofactor>
</comment>
<name>A0A0C9MK99_9FUNG</name>
<dbReference type="InterPro" id="IPR011761">
    <property type="entry name" value="ATP-grasp"/>
</dbReference>
<dbReference type="InterPro" id="IPR011990">
    <property type="entry name" value="TPR-like_helical_dom_sf"/>
</dbReference>
<organism evidence="13">
    <name type="scientific">Mucor ambiguus</name>
    <dbReference type="NCBI Taxonomy" id="91626"/>
    <lineage>
        <taxon>Eukaryota</taxon>
        <taxon>Fungi</taxon>
        <taxon>Fungi incertae sedis</taxon>
        <taxon>Mucoromycota</taxon>
        <taxon>Mucoromycotina</taxon>
        <taxon>Mucoromycetes</taxon>
        <taxon>Mucorales</taxon>
        <taxon>Mucorineae</taxon>
        <taxon>Mucoraceae</taxon>
        <taxon>Mucor</taxon>
    </lineage>
</organism>
<dbReference type="InterPro" id="IPR011764">
    <property type="entry name" value="Biotin_carboxylation_dom"/>
</dbReference>
<dbReference type="Gene3D" id="3.30.470.20">
    <property type="entry name" value="ATP-grasp fold, B domain"/>
    <property type="match status" value="1"/>
</dbReference>
<dbReference type="PANTHER" id="PTHR18866:SF127">
    <property type="match status" value="1"/>
</dbReference>
<gene>
    <name evidence="13" type="ORF">MAM1_0019c01694</name>
</gene>
<dbReference type="InterPro" id="IPR016185">
    <property type="entry name" value="PreATP-grasp_dom_sf"/>
</dbReference>
<evidence type="ECO:0000256" key="2">
    <source>
        <dbReference type="ARBA" id="ARBA00008509"/>
    </source>
</evidence>
<dbReference type="EMBL" id="DF836308">
    <property type="protein sequence ID" value="GAN02253.1"/>
    <property type="molecule type" value="Genomic_DNA"/>
</dbReference>
<dbReference type="Proteomes" id="UP000053815">
    <property type="component" value="Unassembled WGS sequence"/>
</dbReference>
<evidence type="ECO:0000259" key="10">
    <source>
        <dbReference type="PROSITE" id="PS50979"/>
    </source>
</evidence>
<dbReference type="STRING" id="91626.A0A0C9MK99"/>
<keyword evidence="4 8" id="KW-0547">Nucleotide-binding</keyword>
<dbReference type="Pfam" id="PF00289">
    <property type="entry name" value="Biotin_carb_N"/>
    <property type="match status" value="1"/>
</dbReference>
<dbReference type="GO" id="GO:0005737">
    <property type="term" value="C:cytoplasm"/>
    <property type="evidence" value="ECO:0007669"/>
    <property type="project" value="UniProtKB-ARBA"/>
</dbReference>
<dbReference type="Gene3D" id="2.60.40.790">
    <property type="match status" value="1"/>
</dbReference>
<dbReference type="SUPFAM" id="SSF51246">
    <property type="entry name" value="Rudiment single hybrid motif"/>
    <property type="match status" value="1"/>
</dbReference>
<evidence type="ECO:0000256" key="5">
    <source>
        <dbReference type="ARBA" id="ARBA00022840"/>
    </source>
</evidence>
<keyword evidence="5 8" id="KW-0067">ATP-binding</keyword>
<keyword evidence="6" id="KW-0092">Biotin</keyword>
<dbReference type="InterPro" id="IPR011053">
    <property type="entry name" value="Single_hybrid_motif"/>
</dbReference>
<evidence type="ECO:0000259" key="11">
    <source>
        <dbReference type="PROSITE" id="PS51048"/>
    </source>
</evidence>
<dbReference type="InterPro" id="IPR007052">
    <property type="entry name" value="CS_dom"/>
</dbReference>
<dbReference type="FunFam" id="3.40.50.20:FF:000010">
    <property type="entry name" value="Propionyl-CoA carboxylase subunit alpha"/>
    <property type="match status" value="1"/>
</dbReference>
<keyword evidence="14" id="KW-1185">Reference proteome</keyword>
<dbReference type="InterPro" id="IPR007699">
    <property type="entry name" value="SGS_dom"/>
</dbReference>
<comment type="similarity">
    <text evidence="2">Belongs to the SGT1 family.</text>
</comment>
<dbReference type="PANTHER" id="PTHR18866">
    <property type="entry name" value="CARBOXYLASE:PYRUVATE/ACETYL-COA/PROPIONYL-COA CARBOXYLASE"/>
    <property type="match status" value="1"/>
</dbReference>
<keyword evidence="3" id="KW-0436">Ligase</keyword>
<dbReference type="PROSITE" id="PS00867">
    <property type="entry name" value="CPSASE_2"/>
    <property type="match status" value="1"/>
</dbReference>
<dbReference type="Pfam" id="PF00364">
    <property type="entry name" value="Biotin_lipoyl"/>
    <property type="match status" value="1"/>
</dbReference>
<dbReference type="SMART" id="SM00878">
    <property type="entry name" value="Biotin_carb_C"/>
    <property type="match status" value="1"/>
</dbReference>
<dbReference type="SUPFAM" id="SSF49764">
    <property type="entry name" value="HSP20-like chaperones"/>
    <property type="match status" value="1"/>
</dbReference>
<dbReference type="InterPro" id="IPR011054">
    <property type="entry name" value="Rudment_hybrid_motif"/>
</dbReference>
<dbReference type="FunFam" id="3.30.470.20:FF:000028">
    <property type="entry name" value="Methylcrotonoyl-CoA carboxylase subunit alpha, mitochondrial"/>
    <property type="match status" value="1"/>
</dbReference>
<dbReference type="PROSITE" id="PS50005">
    <property type="entry name" value="TPR"/>
    <property type="match status" value="1"/>
</dbReference>
<feature type="domain" description="ATP-grasp" evidence="9">
    <location>
        <begin position="456"/>
        <end position="656"/>
    </location>
</feature>
<evidence type="ECO:0000313" key="13">
    <source>
        <dbReference type="EMBL" id="GAN02253.1"/>
    </source>
</evidence>
<evidence type="ECO:0000259" key="9">
    <source>
        <dbReference type="PROSITE" id="PS50975"/>
    </source>
</evidence>
<dbReference type="AlphaFoldDB" id="A0A0C9MK99"/>
<evidence type="ECO:0000259" key="12">
    <source>
        <dbReference type="PROSITE" id="PS51203"/>
    </source>
</evidence>
<feature type="domain" description="SGS" evidence="11">
    <location>
        <begin position="255"/>
        <end position="342"/>
    </location>
</feature>
<dbReference type="GO" id="GO:0046872">
    <property type="term" value="F:metal ion binding"/>
    <property type="evidence" value="ECO:0007669"/>
    <property type="project" value="InterPro"/>
</dbReference>
<accession>A0A0C9MK99</accession>
<dbReference type="PROSITE" id="PS51203">
    <property type="entry name" value="CS"/>
    <property type="match status" value="1"/>
</dbReference>
<dbReference type="InterPro" id="IPR000089">
    <property type="entry name" value="Biotin_lipoyl"/>
</dbReference>
<evidence type="ECO:0000256" key="1">
    <source>
        <dbReference type="ARBA" id="ARBA00001953"/>
    </source>
</evidence>
<dbReference type="Gene3D" id="2.40.50.100">
    <property type="match status" value="1"/>
</dbReference>
<dbReference type="SMART" id="SM00028">
    <property type="entry name" value="TPR"/>
    <property type="match status" value="3"/>
</dbReference>
<feature type="domain" description="CS" evidence="12">
    <location>
        <begin position="153"/>
        <end position="244"/>
    </location>
</feature>
<reference evidence="13" key="1">
    <citation type="submission" date="2014-09" db="EMBL/GenBank/DDBJ databases">
        <title>Draft genome sequence of an oleaginous Mucoromycotina fungus Mucor ambiguus NBRC6742.</title>
        <authorList>
            <person name="Takeda I."/>
            <person name="Yamane N."/>
            <person name="Morita T."/>
            <person name="Tamano K."/>
            <person name="Machida M."/>
            <person name="Baker S."/>
            <person name="Koike H."/>
        </authorList>
    </citation>
    <scope>NUCLEOTIDE SEQUENCE</scope>
    <source>
        <strain evidence="13">NBRC 6742</strain>
    </source>
</reference>